<protein>
    <recommendedName>
        <fullName evidence="6">BHLH domain-containing protein</fullName>
    </recommendedName>
</protein>
<dbReference type="GO" id="GO:0000981">
    <property type="term" value="F:DNA-binding transcription factor activity, RNA polymerase II-specific"/>
    <property type="evidence" value="ECO:0000318"/>
    <property type="project" value="GO_Central"/>
</dbReference>
<organism evidence="4">
    <name type="scientific">Triticum aestivum</name>
    <name type="common">Wheat</name>
    <dbReference type="NCBI Taxonomy" id="4565"/>
    <lineage>
        <taxon>Eukaryota</taxon>
        <taxon>Viridiplantae</taxon>
        <taxon>Streptophyta</taxon>
        <taxon>Embryophyta</taxon>
        <taxon>Tracheophyta</taxon>
        <taxon>Spermatophyta</taxon>
        <taxon>Magnoliopsida</taxon>
        <taxon>Liliopsida</taxon>
        <taxon>Poales</taxon>
        <taxon>Poaceae</taxon>
        <taxon>BOP clade</taxon>
        <taxon>Pooideae</taxon>
        <taxon>Triticodae</taxon>
        <taxon>Triticeae</taxon>
        <taxon>Triticinae</taxon>
        <taxon>Triticum</taxon>
    </lineage>
</organism>
<reference evidence="4" key="1">
    <citation type="submission" date="2018-08" db="EMBL/GenBank/DDBJ databases">
        <authorList>
            <person name="Rossello M."/>
        </authorList>
    </citation>
    <scope>NUCLEOTIDE SEQUENCE [LARGE SCALE GENOMIC DNA]</scope>
    <source>
        <strain evidence="4">cv. Chinese Spring</strain>
    </source>
</reference>
<dbReference type="GO" id="GO:0005634">
    <property type="term" value="C:nucleus"/>
    <property type="evidence" value="ECO:0000318"/>
    <property type="project" value="GO_Central"/>
</dbReference>
<proteinExistence type="inferred from homology"/>
<dbReference type="Gramene" id="TraesCLE_scaffold_002653_01G000100.1">
    <property type="protein sequence ID" value="TraesCLE_scaffold_002653_01G000100.1"/>
    <property type="gene ID" value="TraesCLE_scaffold_002653_01G000100"/>
</dbReference>
<dbReference type="Gramene" id="TraesCS7A03G1056400.3">
    <property type="protein sequence ID" value="TraesCS7A03G1056400.3.CDS"/>
    <property type="gene ID" value="TraesCS7A03G1056400"/>
</dbReference>
<reference evidence="4" key="2">
    <citation type="submission" date="2018-10" db="UniProtKB">
        <authorList>
            <consortium name="EnsemblPlants"/>
        </authorList>
    </citation>
    <scope>IDENTIFICATION</scope>
</reference>
<evidence type="ECO:0000313" key="4">
    <source>
        <dbReference type="EnsemblPlants" id="TraesCS7A02G435800.1"/>
    </source>
</evidence>
<name>A0A3B6RKL6_WHEAT</name>
<dbReference type="Gramene" id="TraesCAD_scaffold_002513_01G000100.1">
    <property type="protein sequence ID" value="TraesCAD_scaffold_002513_01G000100.1"/>
    <property type="gene ID" value="TraesCAD_scaffold_002513_01G000100"/>
</dbReference>
<keyword evidence="2" id="KW-0805">Transcription regulation</keyword>
<dbReference type="GO" id="GO:0006357">
    <property type="term" value="P:regulation of transcription by RNA polymerase II"/>
    <property type="evidence" value="ECO:0000318"/>
    <property type="project" value="GO_Central"/>
</dbReference>
<evidence type="ECO:0000256" key="2">
    <source>
        <dbReference type="ARBA" id="ARBA00023015"/>
    </source>
</evidence>
<dbReference type="GO" id="GO:0000978">
    <property type="term" value="F:RNA polymerase II cis-regulatory region sequence-specific DNA binding"/>
    <property type="evidence" value="ECO:0000318"/>
    <property type="project" value="GO_Central"/>
</dbReference>
<dbReference type="Proteomes" id="UP000019116">
    <property type="component" value="Chromosome 7A"/>
</dbReference>
<dbReference type="EnsemblPlants" id="TraesCS7A02G435800.1">
    <property type="protein sequence ID" value="TraesCS7A02G435800.1"/>
    <property type="gene ID" value="TraesCS7A02G435800"/>
</dbReference>
<dbReference type="AlphaFoldDB" id="A0A3B6RKL6"/>
<keyword evidence="3" id="KW-0804">Transcription</keyword>
<dbReference type="GO" id="GO:0046983">
    <property type="term" value="F:protein dimerization activity"/>
    <property type="evidence" value="ECO:0007669"/>
    <property type="project" value="InterPro"/>
</dbReference>
<evidence type="ECO:0000256" key="3">
    <source>
        <dbReference type="ARBA" id="ARBA00023163"/>
    </source>
</evidence>
<evidence type="ECO:0000313" key="5">
    <source>
        <dbReference type="Proteomes" id="UP000019116"/>
    </source>
</evidence>
<dbReference type="SUPFAM" id="SSF47459">
    <property type="entry name" value="HLH, helix-loop-helix DNA-binding domain"/>
    <property type="match status" value="1"/>
</dbReference>
<sequence length="230" mass="25282">MGGMRGRMGISYLHSHGGGNVDVMAHQRRLGSLWSFLRQQDVGESIAAGNGLSDLLRIFSMSTWDDTNSNIMFSAPGSKKAEVLGDSDVGMVTSFSNIDSQIQLALSSWTCPAWTTTCSCSRTPPTAESTPSVAAPLIRRASLGRERRTRINQRLRRLQDLIPYMDKVTRPIHIQEICDQLSQGLASSTQDILCPKPYRIMPSLISTVGQPQTSLFNIEEAAYSDPWACT</sequence>
<evidence type="ECO:0008006" key="6">
    <source>
        <dbReference type="Google" id="ProtNLM"/>
    </source>
</evidence>
<dbReference type="Gramene" id="TraesWEE_scaffold_014852_01G000100.1">
    <property type="protein sequence ID" value="TraesWEE_scaffold_014852_01G000100.1"/>
    <property type="gene ID" value="TraesWEE_scaffold_014852_01G000100"/>
</dbReference>
<comment type="similarity">
    <text evidence="1">Belongs to the bHLH protein family.</text>
</comment>
<evidence type="ECO:0000256" key="1">
    <source>
        <dbReference type="ARBA" id="ARBA00005510"/>
    </source>
</evidence>
<dbReference type="Gramene" id="TraesCS7A02G435800.1">
    <property type="protein sequence ID" value="TraesCS7A02G435800.1"/>
    <property type="gene ID" value="TraesCS7A02G435800"/>
</dbReference>
<keyword evidence="5" id="KW-1185">Reference proteome</keyword>
<accession>A0A3B6RKL6</accession>
<dbReference type="InterPro" id="IPR036638">
    <property type="entry name" value="HLH_DNA-bd_sf"/>
</dbReference>